<evidence type="ECO:0000256" key="6">
    <source>
        <dbReference type="SAM" id="MobiDB-lite"/>
    </source>
</evidence>
<dbReference type="InterPro" id="IPR007273">
    <property type="entry name" value="SCAMP"/>
</dbReference>
<dbReference type="GO" id="GO:0015031">
    <property type="term" value="P:protein transport"/>
    <property type="evidence" value="ECO:0007669"/>
    <property type="project" value="InterPro"/>
</dbReference>
<keyword evidence="5" id="KW-0813">Transport</keyword>
<dbReference type="EMBL" id="CABIJS010000708">
    <property type="protein sequence ID" value="VUZ56993.1"/>
    <property type="molecule type" value="Genomic_DNA"/>
</dbReference>
<evidence type="ECO:0000313" key="7">
    <source>
        <dbReference type="EMBL" id="VUZ56993.1"/>
    </source>
</evidence>
<feature type="transmembrane region" description="Helical" evidence="5">
    <location>
        <begin position="255"/>
        <end position="278"/>
    </location>
</feature>
<evidence type="ECO:0000256" key="3">
    <source>
        <dbReference type="ARBA" id="ARBA00022989"/>
    </source>
</evidence>
<feature type="compositionally biased region" description="Low complexity" evidence="6">
    <location>
        <begin position="52"/>
        <end position="65"/>
    </location>
</feature>
<evidence type="ECO:0000256" key="2">
    <source>
        <dbReference type="ARBA" id="ARBA00022692"/>
    </source>
</evidence>
<reference evidence="7 8" key="1">
    <citation type="submission" date="2019-07" db="EMBL/GenBank/DDBJ databases">
        <authorList>
            <person name="Jastrzebski P J."/>
            <person name="Paukszto L."/>
            <person name="Jastrzebski P J."/>
        </authorList>
    </citation>
    <scope>NUCLEOTIDE SEQUENCE [LARGE SCALE GENOMIC DNA]</scope>
    <source>
        <strain evidence="7 8">WMS-il1</strain>
    </source>
</reference>
<feature type="transmembrane region" description="Helical" evidence="5">
    <location>
        <begin position="213"/>
        <end position="235"/>
    </location>
</feature>
<dbReference type="PANTHER" id="PTHR10687:SF2">
    <property type="entry name" value="SECRETORY CARRIER-ASSOCIATED MEMBRANE PROTEIN"/>
    <property type="match status" value="1"/>
</dbReference>
<comment type="similarity">
    <text evidence="5">Belongs to the SCAMP family.</text>
</comment>
<feature type="transmembrane region" description="Helical" evidence="5">
    <location>
        <begin position="146"/>
        <end position="167"/>
    </location>
</feature>
<evidence type="ECO:0000256" key="1">
    <source>
        <dbReference type="ARBA" id="ARBA00004141"/>
    </source>
</evidence>
<dbReference type="AlphaFoldDB" id="A0A564ZD77"/>
<feature type="region of interest" description="Disordered" evidence="6">
    <location>
        <begin position="1"/>
        <end position="25"/>
    </location>
</feature>
<feature type="transmembrane region" description="Helical" evidence="5">
    <location>
        <begin position="179"/>
        <end position="201"/>
    </location>
</feature>
<evidence type="ECO:0000313" key="8">
    <source>
        <dbReference type="Proteomes" id="UP000321570"/>
    </source>
</evidence>
<accession>A0A564ZD77</accession>
<evidence type="ECO:0000256" key="5">
    <source>
        <dbReference type="RuleBase" id="RU363122"/>
    </source>
</evidence>
<dbReference type="Proteomes" id="UP000321570">
    <property type="component" value="Unassembled WGS sequence"/>
</dbReference>
<keyword evidence="3 5" id="KW-1133">Transmembrane helix</keyword>
<sequence length="332" mass="36889">MDNYQRLSENPFADPSTTGVGGIVEHHPPATVTVIQDQGLDGYNPFGEKEPSNTTAPPYPTSTTPKLTTDELQRRQEELERRAAELSRREEEYRRLEEQASHSGGIPALRKNWPPLPGFCPCTPCFYQNIELDINTEFRQLVTFGYYIWMSYAALLALNLLGGVIYFASSTDPSSGTLFGVSILVFLLCIPLSYICWFRPLYKAFKSNSSANFLIFFFVFFAQCVTILIQFLGITNWGTCGILVGLAAVKVSHSVGGFILFIACLFGIELVACAYYFILVHRVYRSTGASFGKARDELTTTFATNPLVRNVGMTAAREAFVGPQFGSTGTRY</sequence>
<proteinExistence type="inferred from homology"/>
<dbReference type="GO" id="GO:0032588">
    <property type="term" value="C:trans-Golgi network membrane"/>
    <property type="evidence" value="ECO:0007669"/>
    <property type="project" value="TreeGrafter"/>
</dbReference>
<keyword evidence="2 5" id="KW-0812">Transmembrane</keyword>
<name>A0A564ZD77_HYMDI</name>
<gene>
    <name evidence="7" type="ORF">WMSIL1_LOCUS14279</name>
</gene>
<protein>
    <recommendedName>
        <fullName evidence="5">Secretory carrier-associated membrane protein</fullName>
        <shortName evidence="5">Secretory carrier membrane protein</shortName>
    </recommendedName>
</protein>
<comment type="subcellular location">
    <subcellularLocation>
        <location evidence="1 5">Membrane</location>
        <topology evidence="1 5">Multi-pass membrane protein</topology>
    </subcellularLocation>
</comment>
<dbReference type="Pfam" id="PF04144">
    <property type="entry name" value="SCAMP"/>
    <property type="match status" value="1"/>
</dbReference>
<evidence type="ECO:0000256" key="4">
    <source>
        <dbReference type="ARBA" id="ARBA00023136"/>
    </source>
</evidence>
<dbReference type="PANTHER" id="PTHR10687">
    <property type="entry name" value="SECRETORY CARRIER-ASSOCIATED MEMBRANE PROTEIN SCAMP"/>
    <property type="match status" value="1"/>
</dbReference>
<organism evidence="7 8">
    <name type="scientific">Hymenolepis diminuta</name>
    <name type="common">Rat tapeworm</name>
    <dbReference type="NCBI Taxonomy" id="6216"/>
    <lineage>
        <taxon>Eukaryota</taxon>
        <taxon>Metazoa</taxon>
        <taxon>Spiralia</taxon>
        <taxon>Lophotrochozoa</taxon>
        <taxon>Platyhelminthes</taxon>
        <taxon>Cestoda</taxon>
        <taxon>Eucestoda</taxon>
        <taxon>Cyclophyllidea</taxon>
        <taxon>Hymenolepididae</taxon>
        <taxon>Hymenolepis</taxon>
    </lineage>
</organism>
<feature type="region of interest" description="Disordered" evidence="6">
    <location>
        <begin position="39"/>
        <end position="71"/>
    </location>
</feature>
<keyword evidence="4 5" id="KW-0472">Membrane</keyword>
<dbReference type="GO" id="GO:0055038">
    <property type="term" value="C:recycling endosome membrane"/>
    <property type="evidence" value="ECO:0007669"/>
    <property type="project" value="TreeGrafter"/>
</dbReference>
<keyword evidence="8" id="KW-1185">Reference proteome</keyword>